<comment type="similarity">
    <text evidence="1">Belongs to the thioredoxin family. DsbA subfamily.</text>
</comment>
<evidence type="ECO:0000313" key="10">
    <source>
        <dbReference type="Proteomes" id="UP000830236"/>
    </source>
</evidence>
<keyword evidence="7" id="KW-1133">Transmembrane helix</keyword>
<keyword evidence="3" id="KW-0560">Oxidoreductase</keyword>
<dbReference type="InterPro" id="IPR012336">
    <property type="entry name" value="Thioredoxin-like_fold"/>
</dbReference>
<evidence type="ECO:0000313" key="9">
    <source>
        <dbReference type="EMBL" id="UQF79763.1"/>
    </source>
</evidence>
<dbReference type="EMBL" id="CP097095">
    <property type="protein sequence ID" value="UQF79763.1"/>
    <property type="molecule type" value="Genomic_DNA"/>
</dbReference>
<feature type="transmembrane region" description="Helical" evidence="7">
    <location>
        <begin position="32"/>
        <end position="53"/>
    </location>
</feature>
<dbReference type="SUPFAM" id="SSF52833">
    <property type="entry name" value="Thioredoxin-like"/>
    <property type="match status" value="1"/>
</dbReference>
<name>A0A9E7AFR3_9ACTO</name>
<organism evidence="9 10">
    <name type="scientific">Actinomyces graevenitzii</name>
    <dbReference type="NCBI Taxonomy" id="55565"/>
    <lineage>
        <taxon>Bacteria</taxon>
        <taxon>Bacillati</taxon>
        <taxon>Actinomycetota</taxon>
        <taxon>Actinomycetes</taxon>
        <taxon>Actinomycetales</taxon>
        <taxon>Actinomycetaceae</taxon>
        <taxon>Actinomyces</taxon>
    </lineage>
</organism>
<evidence type="ECO:0000256" key="7">
    <source>
        <dbReference type="SAM" id="Phobius"/>
    </source>
</evidence>
<dbReference type="Gene3D" id="3.40.30.10">
    <property type="entry name" value="Glutaredoxin"/>
    <property type="match status" value="1"/>
</dbReference>
<evidence type="ECO:0000256" key="1">
    <source>
        <dbReference type="ARBA" id="ARBA00005791"/>
    </source>
</evidence>
<gene>
    <name evidence="9" type="ORF">M3I41_00315</name>
</gene>
<evidence type="ECO:0000256" key="2">
    <source>
        <dbReference type="ARBA" id="ARBA00022729"/>
    </source>
</evidence>
<protein>
    <submittedName>
        <fullName evidence="9">Thioredoxin domain-containing protein</fullName>
    </submittedName>
</protein>
<dbReference type="Pfam" id="PF13462">
    <property type="entry name" value="Thioredoxin_4"/>
    <property type="match status" value="1"/>
</dbReference>
<feature type="compositionally biased region" description="Polar residues" evidence="6">
    <location>
        <begin position="81"/>
        <end position="94"/>
    </location>
</feature>
<dbReference type="InterPro" id="IPR013766">
    <property type="entry name" value="Thioredoxin_domain"/>
</dbReference>
<keyword evidence="7" id="KW-0812">Transmembrane</keyword>
<feature type="domain" description="Thioredoxin" evidence="8">
    <location>
        <begin position="79"/>
        <end position="282"/>
    </location>
</feature>
<dbReference type="PANTHER" id="PTHR13887:SF14">
    <property type="entry name" value="DISULFIDE BOND FORMATION PROTEIN D"/>
    <property type="match status" value="1"/>
</dbReference>
<dbReference type="AlphaFoldDB" id="A0A9E7AFR3"/>
<dbReference type="Proteomes" id="UP000830236">
    <property type="component" value="Chromosome"/>
</dbReference>
<evidence type="ECO:0000256" key="6">
    <source>
        <dbReference type="SAM" id="MobiDB-lite"/>
    </source>
</evidence>
<evidence type="ECO:0000256" key="3">
    <source>
        <dbReference type="ARBA" id="ARBA00023002"/>
    </source>
</evidence>
<dbReference type="PROSITE" id="PS51352">
    <property type="entry name" value="THIOREDOXIN_2"/>
    <property type="match status" value="1"/>
</dbReference>
<evidence type="ECO:0000259" key="8">
    <source>
        <dbReference type="PROSITE" id="PS51352"/>
    </source>
</evidence>
<keyword evidence="4" id="KW-1015">Disulfide bond</keyword>
<feature type="region of interest" description="Disordered" evidence="6">
    <location>
        <begin position="61"/>
        <end position="94"/>
    </location>
</feature>
<sequence>MSEPTATTSEIKTTGSKTAAELEKQLMRAKQLIVVLCMVIALLLGALVTLWAVGGDKEATTGQAQSTAITGTKAGAAKSDVGTNQTPQALSEPTQEAAKQVIANAARRQSDDPRALGRPDAKVTMVLFSDFACPYCTQFAKQVQPQLQDLIDNGTLRIEWHDLAQISPTSPLAAQAGLAAAAQGKFWEFEQAAYASAKDGDHPTYTEESLLALAKQAGVPDLAKFKTDMNSQANVDAVKKSRQDAYNVGINGTPFAFIGDAVMPGYVDAATVRATVLAQAAKSGK</sequence>
<feature type="compositionally biased region" description="Low complexity" evidence="6">
    <location>
        <begin position="67"/>
        <end position="78"/>
    </location>
</feature>
<keyword evidence="5" id="KW-0676">Redox-active center</keyword>
<dbReference type="KEGG" id="agh:M3I41_00315"/>
<reference evidence="9" key="1">
    <citation type="submission" date="2022-05" db="EMBL/GenBank/DDBJ databases">
        <title>Using nanopore sequencing to obtain complete genomes from saliva samples.</title>
        <authorList>
            <person name="Baker J.L."/>
        </authorList>
    </citation>
    <scope>NUCLEOTIDE SEQUENCE</scope>
    <source>
        <strain evidence="9">JCVI-JB-Ag32</strain>
    </source>
</reference>
<dbReference type="InterPro" id="IPR036249">
    <property type="entry name" value="Thioredoxin-like_sf"/>
</dbReference>
<dbReference type="PANTHER" id="PTHR13887">
    <property type="entry name" value="GLUTATHIONE S-TRANSFERASE KAPPA"/>
    <property type="match status" value="1"/>
</dbReference>
<proteinExistence type="inferred from homology"/>
<keyword evidence="7" id="KW-0472">Membrane</keyword>
<evidence type="ECO:0000256" key="5">
    <source>
        <dbReference type="ARBA" id="ARBA00023284"/>
    </source>
</evidence>
<keyword evidence="2" id="KW-0732">Signal</keyword>
<accession>A0A9E7AFR3</accession>
<dbReference type="GO" id="GO:0016491">
    <property type="term" value="F:oxidoreductase activity"/>
    <property type="evidence" value="ECO:0007669"/>
    <property type="project" value="UniProtKB-KW"/>
</dbReference>
<evidence type="ECO:0000256" key="4">
    <source>
        <dbReference type="ARBA" id="ARBA00023157"/>
    </source>
</evidence>